<accession>I1QZD9</accession>
<dbReference type="PANTHER" id="PTHR11461:SF209">
    <property type="entry name" value="SERPIN-Z8-RELATED"/>
    <property type="match status" value="1"/>
</dbReference>
<dbReference type="Pfam" id="PF00079">
    <property type="entry name" value="Serpin"/>
    <property type="match status" value="1"/>
</dbReference>
<organism evidence="6 7">
    <name type="scientific">Oryza glaberrima</name>
    <name type="common">African rice</name>
    <dbReference type="NCBI Taxonomy" id="4538"/>
    <lineage>
        <taxon>Eukaryota</taxon>
        <taxon>Viridiplantae</taxon>
        <taxon>Streptophyta</taxon>
        <taxon>Embryophyta</taxon>
        <taxon>Tracheophyta</taxon>
        <taxon>Spermatophyta</taxon>
        <taxon>Magnoliopsida</taxon>
        <taxon>Liliopsida</taxon>
        <taxon>Poales</taxon>
        <taxon>Poaceae</taxon>
        <taxon>BOP clade</taxon>
        <taxon>Oryzoideae</taxon>
        <taxon>Oryzeae</taxon>
        <taxon>Oryzinae</taxon>
        <taxon>Oryza</taxon>
    </lineage>
</organism>
<evidence type="ECO:0000259" key="5">
    <source>
        <dbReference type="Pfam" id="PF00079"/>
    </source>
</evidence>
<dbReference type="InterPro" id="IPR023796">
    <property type="entry name" value="Serpin_dom"/>
</dbReference>
<dbReference type="Gramene" id="ORGLA11G0088100.1">
    <property type="protein sequence ID" value="ORGLA11G0088100.1"/>
    <property type="gene ID" value="ORGLA11G0088100"/>
</dbReference>
<dbReference type="Gene3D" id="3.30.497.10">
    <property type="entry name" value="Antithrombin, subunit I, domain 2"/>
    <property type="match status" value="1"/>
</dbReference>
<keyword evidence="3" id="KW-0722">Serine protease inhibitor</keyword>
<dbReference type="GO" id="GO:0004867">
    <property type="term" value="F:serine-type endopeptidase inhibitor activity"/>
    <property type="evidence" value="ECO:0007669"/>
    <property type="project" value="UniProtKB-KW"/>
</dbReference>
<reference evidence="6 7" key="2">
    <citation type="submission" date="2018-04" db="EMBL/GenBank/DDBJ databases">
        <title>OglaRS2 (Oryza glaberrima Reference Sequence Version 2).</title>
        <authorList>
            <person name="Zhang J."/>
            <person name="Kudrna D."/>
            <person name="Lee S."/>
            <person name="Talag J."/>
            <person name="Rajasekar S."/>
            <person name="Wing R.A."/>
        </authorList>
    </citation>
    <scope>NUCLEOTIDE SEQUENCE [LARGE SCALE GENOMIC DNA]</scope>
    <source>
        <strain evidence="6 7">cv. IRGC 96717</strain>
    </source>
</reference>
<evidence type="ECO:0000256" key="2">
    <source>
        <dbReference type="ARBA" id="ARBA00022690"/>
    </source>
</evidence>
<name>I1QZD9_ORYGL</name>
<evidence type="ECO:0000256" key="1">
    <source>
        <dbReference type="ARBA" id="ARBA00009500"/>
    </source>
</evidence>
<keyword evidence="2" id="KW-0646">Protease inhibitor</keyword>
<dbReference type="InterPro" id="IPR042178">
    <property type="entry name" value="Serpin_sf_1"/>
</dbReference>
<feature type="domain" description="Serpin" evidence="5">
    <location>
        <begin position="38"/>
        <end position="93"/>
    </location>
</feature>
<dbReference type="STRING" id="4538.I1QZD9"/>
<dbReference type="SUPFAM" id="SSF56574">
    <property type="entry name" value="Serpins"/>
    <property type="match status" value="1"/>
</dbReference>
<dbReference type="AlphaFoldDB" id="I1QZD9"/>
<evidence type="ECO:0000313" key="7">
    <source>
        <dbReference type="Proteomes" id="UP000007306"/>
    </source>
</evidence>
<dbReference type="Proteomes" id="UP000007306">
    <property type="component" value="Chromosome 11"/>
</dbReference>
<dbReference type="HOGENOM" id="CLU_1860400_0_0_1"/>
<proteinExistence type="inferred from homology"/>
<evidence type="ECO:0000256" key="4">
    <source>
        <dbReference type="ARBA" id="ARBA00049586"/>
    </source>
</evidence>
<dbReference type="PANTHER" id="PTHR11461">
    <property type="entry name" value="SERINE PROTEASE INHIBITOR, SERPIN"/>
    <property type="match status" value="1"/>
</dbReference>
<reference evidence="6" key="1">
    <citation type="submission" date="2015-06" db="UniProtKB">
        <authorList>
            <consortium name="EnsemblPlants"/>
        </authorList>
    </citation>
    <scope>IDENTIFICATION</scope>
</reference>
<evidence type="ECO:0000313" key="6">
    <source>
        <dbReference type="EnsemblPlants" id="ORGLA11G0088100.1"/>
    </source>
</evidence>
<protein>
    <recommendedName>
        <fullName evidence="5">Serpin domain-containing protein</fullName>
    </recommendedName>
</protein>
<keyword evidence="7" id="KW-1185">Reference proteome</keyword>
<dbReference type="InterPro" id="IPR000215">
    <property type="entry name" value="Serpin_fam"/>
</dbReference>
<evidence type="ECO:0000256" key="3">
    <source>
        <dbReference type="ARBA" id="ARBA00022900"/>
    </source>
</evidence>
<dbReference type="EnsemblPlants" id="ORGLA11G0088100.1">
    <property type="protein sequence ID" value="ORGLA11G0088100.1"/>
    <property type="gene ID" value="ORGLA11G0088100"/>
</dbReference>
<comment type="similarity">
    <text evidence="1">Belongs to the serpin family.</text>
</comment>
<comment type="function">
    <text evidence="4">Probable serine protease inhibitor.</text>
</comment>
<dbReference type="InterPro" id="IPR036186">
    <property type="entry name" value="Serpin_sf"/>
</dbReference>
<sequence length="138" mass="15754">QVGIGWTARRVHVRRVVRRRAPADQARLPRRRPRQVQPYNAEAITVDFENKAGKARKQINEWTRQVTRGLINSVLPPGSIGLTTAIVLGNAIYQEEAVLPPRRRPRRAVHIVEQLQTVRRRARRVQGAQAPLQRAESP</sequence>
<dbReference type="GO" id="GO:0005615">
    <property type="term" value="C:extracellular space"/>
    <property type="evidence" value="ECO:0007669"/>
    <property type="project" value="InterPro"/>
</dbReference>